<dbReference type="SUPFAM" id="SSF52540">
    <property type="entry name" value="P-loop containing nucleoside triphosphate hydrolases"/>
    <property type="match status" value="1"/>
</dbReference>
<dbReference type="InterPro" id="IPR027417">
    <property type="entry name" value="P-loop_NTPase"/>
</dbReference>
<dbReference type="GO" id="GO:0015658">
    <property type="term" value="F:branched-chain amino acid transmembrane transporter activity"/>
    <property type="evidence" value="ECO:0007669"/>
    <property type="project" value="TreeGrafter"/>
</dbReference>
<dbReference type="FunFam" id="3.40.50.300:FF:002402">
    <property type="entry name" value="Branched-chain amino acid ABC transporter, ATP-binding protein"/>
    <property type="match status" value="1"/>
</dbReference>
<comment type="similarity">
    <text evidence="1">Belongs to the ABC transporter superfamily.</text>
</comment>
<evidence type="ECO:0000256" key="4">
    <source>
        <dbReference type="ARBA" id="ARBA00022840"/>
    </source>
</evidence>
<dbReference type="InterPro" id="IPR052156">
    <property type="entry name" value="BCAA_Transport_ATP-bd_LivF"/>
</dbReference>
<evidence type="ECO:0000256" key="5">
    <source>
        <dbReference type="ARBA" id="ARBA00022970"/>
    </source>
</evidence>
<reference evidence="9" key="1">
    <citation type="submission" date="2017-03" db="EMBL/GenBank/DDBJ databases">
        <authorList>
            <person name="Rodrigo-Torres L."/>
            <person name="Arahal R.D."/>
            <person name="Lucena T."/>
        </authorList>
    </citation>
    <scope>NUCLEOTIDE SEQUENCE [LARGE SCALE GENOMIC DNA]</scope>
    <source>
        <strain evidence="9">CECT 8411</strain>
    </source>
</reference>
<keyword evidence="9" id="KW-1185">Reference proteome</keyword>
<keyword evidence="4 8" id="KW-0067">ATP-binding</keyword>
<evidence type="ECO:0000313" key="9">
    <source>
        <dbReference type="Proteomes" id="UP000193778"/>
    </source>
</evidence>
<sequence length="280" mass="30020">MTAGMSDNPYQDDKGNKDASITNTAGIGTMTPAHRKSGETHSVKGGPFLIGDTMTGGYGKGPDILHDCTIAVDKGEIAVIVGPNGAGKSTAMKAVFGMLDVRAGAVRLDGEDITTLTPQDRVIRGMGFVPQTQNIFTSMTVEENLEMGAFIRRDDISDTMEQVYDLFPILRDKRDQAAGELSGGQRQQVAVGRALMTQPKVLMLDEPTAGVSPIVMDELFDRIIEVSRTGLPILMVEQNARQALEIADKGYVLVQGRNAYTGTGKELLADPEVRKSFLGG</sequence>
<dbReference type="GO" id="GO:0015807">
    <property type="term" value="P:L-amino acid transport"/>
    <property type="evidence" value="ECO:0007669"/>
    <property type="project" value="TreeGrafter"/>
</dbReference>
<dbReference type="AlphaFoldDB" id="A0A1X7A688"/>
<organism evidence="8 9">
    <name type="scientific">Ruegeria meonggei</name>
    <dbReference type="NCBI Taxonomy" id="1446476"/>
    <lineage>
        <taxon>Bacteria</taxon>
        <taxon>Pseudomonadati</taxon>
        <taxon>Pseudomonadota</taxon>
        <taxon>Alphaproteobacteria</taxon>
        <taxon>Rhodobacterales</taxon>
        <taxon>Roseobacteraceae</taxon>
        <taxon>Ruegeria</taxon>
    </lineage>
</organism>
<dbReference type="Proteomes" id="UP000193778">
    <property type="component" value="Unassembled WGS sequence"/>
</dbReference>
<evidence type="ECO:0000256" key="2">
    <source>
        <dbReference type="ARBA" id="ARBA00022448"/>
    </source>
</evidence>
<dbReference type="PANTHER" id="PTHR43820:SF7">
    <property type="entry name" value="BRANCHED-CHAIN AMINO ACID TRANSPORT ATP-BINDING PROTEIN LIVF-RELATED"/>
    <property type="match status" value="1"/>
</dbReference>
<keyword evidence="5" id="KW-0029">Amino-acid transport</keyword>
<keyword evidence="3" id="KW-0547">Nucleotide-binding</keyword>
<dbReference type="Gene3D" id="3.40.50.300">
    <property type="entry name" value="P-loop containing nucleotide triphosphate hydrolases"/>
    <property type="match status" value="1"/>
</dbReference>
<dbReference type="Pfam" id="PF00005">
    <property type="entry name" value="ABC_tran"/>
    <property type="match status" value="1"/>
</dbReference>
<name>A0A1X7A688_9RHOB</name>
<feature type="region of interest" description="Disordered" evidence="6">
    <location>
        <begin position="1"/>
        <end position="45"/>
    </location>
</feature>
<evidence type="ECO:0000256" key="6">
    <source>
        <dbReference type="SAM" id="MobiDB-lite"/>
    </source>
</evidence>
<dbReference type="SMART" id="SM00382">
    <property type="entry name" value="AAA"/>
    <property type="match status" value="1"/>
</dbReference>
<keyword evidence="2" id="KW-0813">Transport</keyword>
<proteinExistence type="inferred from homology"/>
<dbReference type="PANTHER" id="PTHR43820">
    <property type="entry name" value="HIGH-AFFINITY BRANCHED-CHAIN AMINO ACID TRANSPORT ATP-BINDING PROTEIN LIVF"/>
    <property type="match status" value="1"/>
</dbReference>
<evidence type="ECO:0000313" key="8">
    <source>
        <dbReference type="EMBL" id="SLN71582.1"/>
    </source>
</evidence>
<dbReference type="GO" id="GO:0005524">
    <property type="term" value="F:ATP binding"/>
    <property type="evidence" value="ECO:0007669"/>
    <property type="project" value="UniProtKB-KW"/>
</dbReference>
<dbReference type="PROSITE" id="PS50893">
    <property type="entry name" value="ABC_TRANSPORTER_2"/>
    <property type="match status" value="1"/>
</dbReference>
<dbReference type="GO" id="GO:0016887">
    <property type="term" value="F:ATP hydrolysis activity"/>
    <property type="evidence" value="ECO:0007669"/>
    <property type="project" value="InterPro"/>
</dbReference>
<accession>A0A1X7A688</accession>
<protein>
    <submittedName>
        <fullName evidence="8">High-affinity branched-chain amino acid transport ATP-binding protein LivF</fullName>
    </submittedName>
</protein>
<dbReference type="InterPro" id="IPR003593">
    <property type="entry name" value="AAA+_ATPase"/>
</dbReference>
<dbReference type="CDD" id="cd03224">
    <property type="entry name" value="ABC_TM1139_LivF_branched"/>
    <property type="match status" value="1"/>
</dbReference>
<evidence type="ECO:0000256" key="3">
    <source>
        <dbReference type="ARBA" id="ARBA00022741"/>
    </source>
</evidence>
<feature type="domain" description="ABC transporter" evidence="7">
    <location>
        <begin position="48"/>
        <end position="280"/>
    </location>
</feature>
<gene>
    <name evidence="8" type="primary">livF_6</name>
    <name evidence="8" type="ORF">RUM8411_03716</name>
</gene>
<evidence type="ECO:0000259" key="7">
    <source>
        <dbReference type="PROSITE" id="PS50893"/>
    </source>
</evidence>
<dbReference type="InterPro" id="IPR003439">
    <property type="entry name" value="ABC_transporter-like_ATP-bd"/>
</dbReference>
<dbReference type="EMBL" id="FWFP01000012">
    <property type="protein sequence ID" value="SLN71582.1"/>
    <property type="molecule type" value="Genomic_DNA"/>
</dbReference>
<evidence type="ECO:0000256" key="1">
    <source>
        <dbReference type="ARBA" id="ARBA00005417"/>
    </source>
</evidence>